<evidence type="ECO:0000259" key="2">
    <source>
        <dbReference type="Pfam" id="PF07007"/>
    </source>
</evidence>
<gene>
    <name evidence="4" type="ORF">SAMN05444167_3943</name>
</gene>
<keyword evidence="1" id="KW-0732">Signal</keyword>
<dbReference type="OrthoDB" id="122332at2"/>
<feature type="domain" description="Lysozyme inhibitor LprI-like N-terminal" evidence="2">
    <location>
        <begin position="27"/>
        <end position="112"/>
    </location>
</feature>
<organism evidence="4 5">
    <name type="scientific">Terriglobus roseus</name>
    <dbReference type="NCBI Taxonomy" id="392734"/>
    <lineage>
        <taxon>Bacteria</taxon>
        <taxon>Pseudomonadati</taxon>
        <taxon>Acidobacteriota</taxon>
        <taxon>Terriglobia</taxon>
        <taxon>Terriglobales</taxon>
        <taxon>Acidobacteriaceae</taxon>
        <taxon>Terriglobus</taxon>
    </lineage>
</organism>
<dbReference type="PANTHER" id="PTHR37549">
    <property type="entry name" value="LIPOPROTEIN LPRI"/>
    <property type="match status" value="1"/>
</dbReference>
<dbReference type="Gene3D" id="3.90.640.20">
    <property type="entry name" value="Heat-shock cognate protein, ATPase"/>
    <property type="match status" value="1"/>
</dbReference>
<dbReference type="InterPro" id="IPR052755">
    <property type="entry name" value="Lysozyme_Inhibitor_LprI"/>
</dbReference>
<dbReference type="Pfam" id="PF07007">
    <property type="entry name" value="LprI"/>
    <property type="match status" value="1"/>
</dbReference>
<dbReference type="AlphaFoldDB" id="A0A1G7QP00"/>
<evidence type="ECO:0000256" key="1">
    <source>
        <dbReference type="SAM" id="SignalP"/>
    </source>
</evidence>
<feature type="signal peptide" evidence="1">
    <location>
        <begin position="1"/>
        <end position="22"/>
    </location>
</feature>
<dbReference type="RefSeq" id="WP_083346655.1">
    <property type="nucleotide sequence ID" value="NZ_LT629690.1"/>
</dbReference>
<proteinExistence type="predicted"/>
<evidence type="ECO:0000313" key="4">
    <source>
        <dbReference type="EMBL" id="SDG00261.1"/>
    </source>
</evidence>
<sequence length="359" mass="39406">MRRNVWTALLLCGAFDCATAHAASFDCAKAKRPVERAICSDPKLSAADSAIGVSYRNDLSRLSSNSVGLLRVDQVQWLAYVQQLCRVNEPAVTRATAATCLKPLYDARIKQLRSAVGVRDGVAFLTRTQFLAEADAEGGNPNMPAGEHPGYGTLQATWPAADTDAEEWIAWSAGVEAHMLKTAGAGQQQELINGTKRTLPKTWDDTMAAGADSQIKGVLRNVEHDRVTTVITAFGMGHGAAHPYETSETLTWLLKQKRALRAEDVFADASWKHRIGEMAWADLSARNKKEKFLYENIDGPQVKALQDVLSDVTNWTLEADGLHISYPDYTIAPRLYHPEDTVLSWTQLKPLLAKGFVTP</sequence>
<dbReference type="GO" id="GO:0005576">
    <property type="term" value="C:extracellular region"/>
    <property type="evidence" value="ECO:0007669"/>
    <property type="project" value="TreeGrafter"/>
</dbReference>
<dbReference type="Proteomes" id="UP000182427">
    <property type="component" value="Chromosome I"/>
</dbReference>
<feature type="chain" id="PRO_5009242445" evidence="1">
    <location>
        <begin position="23"/>
        <end position="359"/>
    </location>
</feature>
<protein>
    <submittedName>
        <fullName evidence="4">Uncharacterized protein</fullName>
    </submittedName>
</protein>
<reference evidence="4 5" key="1">
    <citation type="submission" date="2016-10" db="EMBL/GenBank/DDBJ databases">
        <authorList>
            <person name="de Groot N.N."/>
        </authorList>
    </citation>
    <scope>NUCLEOTIDE SEQUENCE [LARGE SCALE GENOMIC DNA]</scope>
    <source>
        <strain evidence="4 5">GAS232</strain>
    </source>
</reference>
<accession>A0A1G7QP00</accession>
<dbReference type="InterPro" id="IPR021729">
    <property type="entry name" value="DUF3298"/>
</dbReference>
<dbReference type="Pfam" id="PF11738">
    <property type="entry name" value="DUF3298"/>
    <property type="match status" value="1"/>
</dbReference>
<name>A0A1G7QP00_9BACT</name>
<dbReference type="Gene3D" id="1.20.1270.180">
    <property type="match status" value="1"/>
</dbReference>
<keyword evidence="5" id="KW-1185">Reference proteome</keyword>
<feature type="domain" description="DUF3298" evidence="3">
    <location>
        <begin position="263"/>
        <end position="334"/>
    </location>
</feature>
<dbReference type="InterPro" id="IPR037126">
    <property type="entry name" value="PdaC/RsiV-like_sf"/>
</dbReference>
<dbReference type="PANTHER" id="PTHR37549:SF1">
    <property type="entry name" value="LIPOPROTEIN LPRI"/>
    <property type="match status" value="1"/>
</dbReference>
<dbReference type="EMBL" id="LT629690">
    <property type="protein sequence ID" value="SDG00261.1"/>
    <property type="molecule type" value="Genomic_DNA"/>
</dbReference>
<evidence type="ECO:0000259" key="3">
    <source>
        <dbReference type="Pfam" id="PF11738"/>
    </source>
</evidence>
<evidence type="ECO:0000313" key="5">
    <source>
        <dbReference type="Proteomes" id="UP000182427"/>
    </source>
</evidence>
<dbReference type="InterPro" id="IPR009739">
    <property type="entry name" value="LprI-like_N"/>
</dbReference>